<accession>A0ABX5CMY1</accession>
<dbReference type="PANTHER" id="PTHR42942:SF1">
    <property type="entry name" value="ALKYLTRANSFERASE-LIKE PROTEIN 1"/>
    <property type="match status" value="1"/>
</dbReference>
<dbReference type="Proteomes" id="UP000239539">
    <property type="component" value="Unassembled WGS sequence"/>
</dbReference>
<keyword evidence="3" id="KW-0489">Methyltransferase</keyword>
<reference evidence="4" key="1">
    <citation type="journal article" date="2020" name="Int. J. Syst. Evol. Microbiol.">
        <title>Alteromonas alba sp. nov., a marine bacterium isolated from the seawater of the West Pacific Ocean.</title>
        <authorList>
            <person name="Sun C."/>
            <person name="Wu Y.-H."/>
            <person name="Xamxidin M."/>
            <person name="Cheng H."/>
            <person name="Xu X.-W."/>
        </authorList>
    </citation>
    <scope>NUCLEOTIDE SEQUENCE [LARGE SCALE GENOMIC DNA]</scope>
    <source>
        <strain evidence="4">9a2</strain>
    </source>
</reference>
<dbReference type="InterPro" id="IPR036217">
    <property type="entry name" value="MethylDNA_cys_MeTrfase_DNAb"/>
</dbReference>
<comment type="caution">
    <text evidence="3">The sequence shown here is derived from an EMBL/GenBank/DDBJ whole genome shotgun (WGS) entry which is preliminary data.</text>
</comment>
<dbReference type="GO" id="GO:0008168">
    <property type="term" value="F:methyltransferase activity"/>
    <property type="evidence" value="ECO:0007669"/>
    <property type="project" value="UniProtKB-KW"/>
</dbReference>
<organism evidence="3 4">
    <name type="scientific">Alteromonas gracilis</name>
    <dbReference type="NCBI Taxonomy" id="1479524"/>
    <lineage>
        <taxon>Bacteria</taxon>
        <taxon>Pseudomonadati</taxon>
        <taxon>Pseudomonadota</taxon>
        <taxon>Gammaproteobacteria</taxon>
        <taxon>Alteromonadales</taxon>
        <taxon>Alteromonadaceae</taxon>
        <taxon>Alteromonas/Salinimonas group</taxon>
        <taxon>Alteromonas</taxon>
    </lineage>
</organism>
<keyword evidence="3" id="KW-0808">Transferase</keyword>
<keyword evidence="1" id="KW-0227">DNA damage</keyword>
<dbReference type="SUPFAM" id="SSF46767">
    <property type="entry name" value="Methylated DNA-protein cysteine methyltransferase, C-terminal domain"/>
    <property type="match status" value="1"/>
</dbReference>
<dbReference type="InterPro" id="IPR036388">
    <property type="entry name" value="WH-like_DNA-bd_sf"/>
</dbReference>
<evidence type="ECO:0000259" key="2">
    <source>
        <dbReference type="Pfam" id="PF01035"/>
    </source>
</evidence>
<evidence type="ECO:0000313" key="4">
    <source>
        <dbReference type="Proteomes" id="UP000239539"/>
    </source>
</evidence>
<evidence type="ECO:0000313" key="3">
    <source>
        <dbReference type="EMBL" id="PRO67696.1"/>
    </source>
</evidence>
<keyword evidence="4" id="KW-1185">Reference proteome</keyword>
<proteinExistence type="predicted"/>
<feature type="domain" description="Methylated-DNA-[protein]-cysteine S-methyltransferase DNA binding" evidence="2">
    <location>
        <begin position="8"/>
        <end position="85"/>
    </location>
</feature>
<dbReference type="Gene3D" id="1.10.10.10">
    <property type="entry name" value="Winged helix-like DNA-binding domain superfamily/Winged helix DNA-binding domain"/>
    <property type="match status" value="1"/>
</dbReference>
<gene>
    <name evidence="3" type="ORF">C6Y39_16915</name>
</gene>
<name>A0ABX5CMY1_9ALTE</name>
<dbReference type="Pfam" id="PF01035">
    <property type="entry name" value="DNA_binding_1"/>
    <property type="match status" value="1"/>
</dbReference>
<dbReference type="GO" id="GO:0032259">
    <property type="term" value="P:methylation"/>
    <property type="evidence" value="ECO:0007669"/>
    <property type="project" value="UniProtKB-KW"/>
</dbReference>
<dbReference type="InterPro" id="IPR052520">
    <property type="entry name" value="ATL_DNA_repair"/>
</dbReference>
<sequence length="112" mass="12484">MVNKAVTLRVEKTLSLVPKGSVISYGALADLSGLPGRARLMGKCLQEIKVDCNWHRVLRADGKIAFPVGSDHAEEQRERLLSEGVNVNNNRVNMKKFAWSPDLHTILAKLKY</sequence>
<evidence type="ECO:0000256" key="1">
    <source>
        <dbReference type="ARBA" id="ARBA00022763"/>
    </source>
</evidence>
<dbReference type="InterPro" id="IPR014048">
    <property type="entry name" value="MethylDNA_cys_MeTrfase_DNA-bd"/>
</dbReference>
<dbReference type="EMBL" id="PVNO01000031">
    <property type="protein sequence ID" value="PRO67696.1"/>
    <property type="molecule type" value="Genomic_DNA"/>
</dbReference>
<dbReference type="CDD" id="cd06445">
    <property type="entry name" value="ATase"/>
    <property type="match status" value="1"/>
</dbReference>
<protein>
    <submittedName>
        <fullName evidence="3">Cysteine methyltransferase</fullName>
    </submittedName>
</protein>
<dbReference type="PANTHER" id="PTHR42942">
    <property type="entry name" value="6-O-METHYLGUANINE DNA METHYLTRANSFERASE"/>
    <property type="match status" value="1"/>
</dbReference>